<protein>
    <submittedName>
        <fullName evidence="1">Uncharacterized protein</fullName>
    </submittedName>
</protein>
<dbReference type="RefSeq" id="WP_187468399.1">
    <property type="nucleotide sequence ID" value="NZ_JACSIT010000152.1"/>
</dbReference>
<sequence>MNPTAAKEQLHRVYERMTLRGRPGYEEIALAEDAFRELQAFLDLVPEDGLTELIFRLSEGVPATKVAELYNLLVWSGEASADVDLESIQEWFYSRQPRRIEIALQVDIFPSNSMEECQRILEEIVKKFPQLKRLCALARQEVDHRLAEEEAWSRYRRDTFEMPKEMTPSILAKIREIKKK</sequence>
<dbReference type="EMBL" id="JACSIT010000152">
    <property type="protein sequence ID" value="MBC6996390.1"/>
    <property type="molecule type" value="Genomic_DNA"/>
</dbReference>
<dbReference type="AlphaFoldDB" id="A0A923PLS5"/>
<name>A0A923PLS5_9BACT</name>
<keyword evidence="2" id="KW-1185">Reference proteome</keyword>
<dbReference type="Proteomes" id="UP000650081">
    <property type="component" value="Unassembled WGS sequence"/>
</dbReference>
<comment type="caution">
    <text evidence="1">The sequence shown here is derived from an EMBL/GenBank/DDBJ whole genome shotgun (WGS) entry which is preliminary data.</text>
</comment>
<proteinExistence type="predicted"/>
<evidence type="ECO:0000313" key="2">
    <source>
        <dbReference type="Proteomes" id="UP000650081"/>
    </source>
</evidence>
<evidence type="ECO:0000313" key="1">
    <source>
        <dbReference type="EMBL" id="MBC6996390.1"/>
    </source>
</evidence>
<gene>
    <name evidence="1" type="ORF">H9S92_19620</name>
</gene>
<accession>A0A923PLS5</accession>
<organism evidence="1 2">
    <name type="scientific">Neolewinella lacunae</name>
    <dbReference type="NCBI Taxonomy" id="1517758"/>
    <lineage>
        <taxon>Bacteria</taxon>
        <taxon>Pseudomonadati</taxon>
        <taxon>Bacteroidota</taxon>
        <taxon>Saprospiria</taxon>
        <taxon>Saprospirales</taxon>
        <taxon>Lewinellaceae</taxon>
        <taxon>Neolewinella</taxon>
    </lineage>
</organism>
<reference evidence="1" key="1">
    <citation type="submission" date="2020-08" db="EMBL/GenBank/DDBJ databases">
        <title>Lewinella bacteria from marine environments.</title>
        <authorList>
            <person name="Zhong Y."/>
        </authorList>
    </citation>
    <scope>NUCLEOTIDE SEQUENCE</scope>
    <source>
        <strain evidence="1">KCTC 42187</strain>
    </source>
</reference>